<dbReference type="PANTHER" id="PTHR28043">
    <property type="entry name" value="INCREASED RECOMBINATION CENTERS PROTEIN 6"/>
    <property type="match status" value="1"/>
</dbReference>
<proteinExistence type="predicted"/>
<dbReference type="PANTHER" id="PTHR28043:SF1">
    <property type="entry name" value="INCREASED RECOMBINATION CENTERS PROTEIN 6"/>
    <property type="match status" value="1"/>
</dbReference>
<sequence length="416" mass="44291">MEVANPRRILAVSLVESQEHLSTVIKDLTGAYPERSAGTGSLAGTTQELFLDTPYYSARVPVWLDLIGAEEQAEQAEPAEDVPAVGEPAKASEEVPAQDHVTNAKGDVDGTAGSGAAAAASPMTPRQWADAFLEEEAREVRAALGGVVVVLEMNSSTGAEGGPTRPNRVEQQRDLIRHVGRLIQEGLGVAALDDNDGEEAREYYDDSWDGVGLVVGIAPRGTGPPLAEDLLAEWEDACIAAGLEFVLVASGQAATNEFGEKTGIPRVLEALQANDWNQADGLGLDGDGVDDGDFEFGAFQDSDRELHRIVNRGDGDGSHDDGDELFDPESLDFGFDRTDFAGLREAIWRQSTRTVEGGAGDQDAAGAVEDEEDDGVQSVERMMQKLLAARDLGAGLPPDQRRRLAARAVGEVMREL</sequence>
<dbReference type="eggNOG" id="ENOG502S591">
    <property type="taxonomic scope" value="Eukaryota"/>
</dbReference>
<gene>
    <name evidence="2" type="ORF">CMQ_1149</name>
</gene>
<dbReference type="AlphaFoldDB" id="F0XDQ3"/>
<feature type="region of interest" description="Disordered" evidence="1">
    <location>
        <begin position="354"/>
        <end position="373"/>
    </location>
</feature>
<feature type="region of interest" description="Disordered" evidence="1">
    <location>
        <begin position="72"/>
        <end position="124"/>
    </location>
</feature>
<dbReference type="Gene3D" id="3.40.50.11960">
    <property type="match status" value="1"/>
</dbReference>
<dbReference type="Proteomes" id="UP000007796">
    <property type="component" value="Unassembled WGS sequence"/>
</dbReference>
<organism evidence="3">
    <name type="scientific">Grosmannia clavigera (strain kw1407 / UAMH 11150)</name>
    <name type="common">Blue stain fungus</name>
    <name type="synonym">Graphiocladiella clavigera</name>
    <dbReference type="NCBI Taxonomy" id="655863"/>
    <lineage>
        <taxon>Eukaryota</taxon>
        <taxon>Fungi</taxon>
        <taxon>Dikarya</taxon>
        <taxon>Ascomycota</taxon>
        <taxon>Pezizomycotina</taxon>
        <taxon>Sordariomycetes</taxon>
        <taxon>Sordariomycetidae</taxon>
        <taxon>Ophiostomatales</taxon>
        <taxon>Ophiostomataceae</taxon>
        <taxon>Leptographium</taxon>
    </lineage>
</organism>
<name>F0XDQ3_GROCL</name>
<dbReference type="GeneID" id="25973995"/>
<dbReference type="OrthoDB" id="10261384at2759"/>
<evidence type="ECO:0000313" key="2">
    <source>
        <dbReference type="EMBL" id="EFX04221.1"/>
    </source>
</evidence>
<evidence type="ECO:0000256" key="1">
    <source>
        <dbReference type="SAM" id="MobiDB-lite"/>
    </source>
</evidence>
<dbReference type="Pfam" id="PF10199">
    <property type="entry name" value="Adaptin_binding"/>
    <property type="match status" value="1"/>
</dbReference>
<accession>F0XDQ3</accession>
<dbReference type="GO" id="GO:0016192">
    <property type="term" value="P:vesicle-mediated transport"/>
    <property type="evidence" value="ECO:0007669"/>
    <property type="project" value="InterPro"/>
</dbReference>
<reference evidence="2 3" key="1">
    <citation type="journal article" date="2011" name="Proc. Natl. Acad. Sci. U.S.A.">
        <title>Genome and transcriptome analyses of the mountain pine beetle-fungal symbiont Grosmannia clavigera, a lodgepole pine pathogen.</title>
        <authorList>
            <person name="DiGuistini S."/>
            <person name="Wang Y."/>
            <person name="Liao N.Y."/>
            <person name="Taylor G."/>
            <person name="Tanguay P."/>
            <person name="Feau N."/>
            <person name="Henrissat B."/>
            <person name="Chan S.K."/>
            <person name="Hesse-Orce U."/>
            <person name="Alamouti S.M."/>
            <person name="Tsui C.K.M."/>
            <person name="Docking R.T."/>
            <person name="Levasseur A."/>
            <person name="Haridas S."/>
            <person name="Robertson G."/>
            <person name="Birol I."/>
            <person name="Holt R.A."/>
            <person name="Marra M.A."/>
            <person name="Hamelin R.C."/>
            <person name="Hirst M."/>
            <person name="Jones S.J.M."/>
            <person name="Bohlmann J."/>
            <person name="Breuil C."/>
        </authorList>
    </citation>
    <scope>NUCLEOTIDE SEQUENCE [LARGE SCALE GENOMIC DNA]</scope>
    <source>
        <strain evidence="3">kw1407 / UAMH 11150</strain>
    </source>
</reference>
<protein>
    <submittedName>
        <fullName evidence="2">Uncharacterized protein</fullName>
    </submittedName>
</protein>
<keyword evidence="3" id="KW-1185">Reference proteome</keyword>
<dbReference type="RefSeq" id="XP_014173703.1">
    <property type="nucleotide sequence ID" value="XM_014318228.1"/>
</dbReference>
<dbReference type="InterPro" id="IPR034627">
    <property type="entry name" value="Irc6"/>
</dbReference>
<dbReference type="HOGENOM" id="CLU_031716_1_0_1"/>
<dbReference type="InParanoid" id="F0XDQ3"/>
<evidence type="ECO:0000313" key="3">
    <source>
        <dbReference type="Proteomes" id="UP000007796"/>
    </source>
</evidence>
<dbReference type="STRING" id="655863.F0XDQ3"/>
<dbReference type="EMBL" id="GL629765">
    <property type="protein sequence ID" value="EFX04221.1"/>
    <property type="molecule type" value="Genomic_DNA"/>
</dbReference>
<dbReference type="GO" id="GO:0030674">
    <property type="term" value="F:protein-macromolecule adaptor activity"/>
    <property type="evidence" value="ECO:0007669"/>
    <property type="project" value="TreeGrafter"/>
</dbReference>